<dbReference type="Proteomes" id="UP001589834">
    <property type="component" value="Unassembled WGS sequence"/>
</dbReference>
<dbReference type="CDD" id="cd02968">
    <property type="entry name" value="SCO"/>
    <property type="match status" value="1"/>
</dbReference>
<comment type="similarity">
    <text evidence="1">Belongs to the SCO1/2 family.</text>
</comment>
<evidence type="ECO:0000313" key="5">
    <source>
        <dbReference type="EMBL" id="MFC0593300.1"/>
    </source>
</evidence>
<feature type="chain" id="PRO_5046398043" evidence="3">
    <location>
        <begin position="20"/>
        <end position="216"/>
    </location>
</feature>
<dbReference type="SUPFAM" id="SSF52833">
    <property type="entry name" value="Thioredoxin-like"/>
    <property type="match status" value="1"/>
</dbReference>
<proteinExistence type="inferred from homology"/>
<evidence type="ECO:0000313" key="6">
    <source>
        <dbReference type="Proteomes" id="UP001589834"/>
    </source>
</evidence>
<gene>
    <name evidence="5" type="ORF">ACFFGG_12130</name>
</gene>
<feature type="domain" description="Thioredoxin" evidence="4">
    <location>
        <begin position="40"/>
        <end position="205"/>
    </location>
</feature>
<protein>
    <submittedName>
        <fullName evidence="5">SCO family protein</fullName>
    </submittedName>
</protein>
<evidence type="ECO:0000259" key="4">
    <source>
        <dbReference type="PROSITE" id="PS51352"/>
    </source>
</evidence>
<dbReference type="Pfam" id="PF02630">
    <property type="entry name" value="SCO1-SenC"/>
    <property type="match status" value="1"/>
</dbReference>
<dbReference type="InterPro" id="IPR036249">
    <property type="entry name" value="Thioredoxin-like_sf"/>
</dbReference>
<dbReference type="InterPro" id="IPR003782">
    <property type="entry name" value="SCO1/SenC"/>
</dbReference>
<sequence>MWRTLLASALLLVCGWSAATWLTDGFQVWTDEGARRLEVALEPVAAPRVVAQGPEVGELPLPQLLARHGGVTIVDFIYTRCLTVCRTLGGSFQQLQDALQADARAGKPSGVRLLSISFDGAHDDPAALKIYAQGLKAEPELWRFVRVPDAAQQQALLRRLGVVVVPDGRGDFEHNAALLVFDARGRMVRIFDLAEQQLALDYARHLARQGVHKDLL</sequence>
<dbReference type="EMBL" id="JBHLTN010000023">
    <property type="protein sequence ID" value="MFC0593300.1"/>
    <property type="molecule type" value="Genomic_DNA"/>
</dbReference>
<reference evidence="5 6" key="1">
    <citation type="submission" date="2024-09" db="EMBL/GenBank/DDBJ databases">
        <authorList>
            <person name="Sun Q."/>
            <person name="Mori K."/>
        </authorList>
    </citation>
    <scope>NUCLEOTIDE SEQUENCE [LARGE SCALE GENOMIC DNA]</scope>
    <source>
        <strain evidence="5 6">NCAIM B.02336</strain>
    </source>
</reference>
<keyword evidence="3" id="KW-0732">Signal</keyword>
<accession>A0ABV6PTZ2</accession>
<evidence type="ECO:0000256" key="1">
    <source>
        <dbReference type="ARBA" id="ARBA00010996"/>
    </source>
</evidence>
<comment type="caution">
    <text evidence="5">The sequence shown here is derived from an EMBL/GenBank/DDBJ whole genome shotgun (WGS) entry which is preliminary data.</text>
</comment>
<dbReference type="Gene3D" id="3.40.30.10">
    <property type="entry name" value="Glutaredoxin"/>
    <property type="match status" value="1"/>
</dbReference>
<evidence type="ECO:0000256" key="2">
    <source>
        <dbReference type="ARBA" id="ARBA00023008"/>
    </source>
</evidence>
<dbReference type="PROSITE" id="PS51352">
    <property type="entry name" value="THIOREDOXIN_2"/>
    <property type="match status" value="1"/>
</dbReference>
<dbReference type="InterPro" id="IPR013766">
    <property type="entry name" value="Thioredoxin_domain"/>
</dbReference>
<organism evidence="5 6">
    <name type="scientific">Ottowia pentelensis</name>
    <dbReference type="NCBI Taxonomy" id="511108"/>
    <lineage>
        <taxon>Bacteria</taxon>
        <taxon>Pseudomonadati</taxon>
        <taxon>Pseudomonadota</taxon>
        <taxon>Betaproteobacteria</taxon>
        <taxon>Burkholderiales</taxon>
        <taxon>Comamonadaceae</taxon>
        <taxon>Ottowia</taxon>
    </lineage>
</organism>
<keyword evidence="2" id="KW-0186">Copper</keyword>
<evidence type="ECO:0000256" key="3">
    <source>
        <dbReference type="SAM" id="SignalP"/>
    </source>
</evidence>
<dbReference type="RefSeq" id="WP_377483411.1">
    <property type="nucleotide sequence ID" value="NZ_JBHLTN010000023.1"/>
</dbReference>
<name>A0ABV6PTZ2_9BURK</name>
<keyword evidence="6" id="KW-1185">Reference proteome</keyword>
<feature type="signal peptide" evidence="3">
    <location>
        <begin position="1"/>
        <end position="19"/>
    </location>
</feature>